<sequence>MDMEKSVACDSVQYIPSTGTPNHKSMMELRNEISVLEYEIARLERYLLSLYRTAFQENLSPAPNSTDTRSKYNPMSPSCKVESELGYKAEIPVKRTGLLRSIQSSPAHYWTSSESQSCSSSFNTRSLKKKSGLSHYSLADHLSLSFLEAPLGSVERLSEDIVRCISSIYCKLVDPTSQVQANLSASPMSSLSSSSIFSSHHPRDSWSPSHDEDGPVVHQFHKFRVESGRYSSMVEVHKICLNDESFKFAAAMLQKFRSLVRSLENIDLRMMKREEKLAFWINIHNALVMHAHLAYGTGSHAKSTTILKAAYNVGGHSVNAYAIQTSILGIRTNQSAPWLQTLFTPGRKSKMGSASHIYALEYPEPLVHFALCSGTYSDPPVRVYSSKTLFADLKLAREDYVQANVYIHKESKIFLPRMLYFFAKDTSIGVPGLLEVVGECLSQNQRKIVERFSKGRAERHVQWMPHNAMFRYVIHGDLSPEKPSI</sequence>
<evidence type="ECO:0000313" key="2">
    <source>
        <dbReference type="Proteomes" id="UP001057402"/>
    </source>
</evidence>
<organism evidence="1 2">
    <name type="scientific">Melastoma candidum</name>
    <dbReference type="NCBI Taxonomy" id="119954"/>
    <lineage>
        <taxon>Eukaryota</taxon>
        <taxon>Viridiplantae</taxon>
        <taxon>Streptophyta</taxon>
        <taxon>Embryophyta</taxon>
        <taxon>Tracheophyta</taxon>
        <taxon>Spermatophyta</taxon>
        <taxon>Magnoliopsida</taxon>
        <taxon>eudicotyledons</taxon>
        <taxon>Gunneridae</taxon>
        <taxon>Pentapetalae</taxon>
        <taxon>rosids</taxon>
        <taxon>malvids</taxon>
        <taxon>Myrtales</taxon>
        <taxon>Melastomataceae</taxon>
        <taxon>Melastomatoideae</taxon>
        <taxon>Melastomateae</taxon>
        <taxon>Melastoma</taxon>
    </lineage>
</organism>
<proteinExistence type="predicted"/>
<comment type="caution">
    <text evidence="1">The sequence shown here is derived from an EMBL/GenBank/DDBJ whole genome shotgun (WGS) entry which is preliminary data.</text>
</comment>
<reference evidence="2" key="1">
    <citation type="journal article" date="2023" name="Front. Plant Sci.">
        <title>Chromosomal-level genome assembly of Melastoma candidum provides insights into trichome evolution.</title>
        <authorList>
            <person name="Zhong Y."/>
            <person name="Wu W."/>
            <person name="Sun C."/>
            <person name="Zou P."/>
            <person name="Liu Y."/>
            <person name="Dai S."/>
            <person name="Zhou R."/>
        </authorList>
    </citation>
    <scope>NUCLEOTIDE SEQUENCE [LARGE SCALE GENOMIC DNA]</scope>
</reference>
<name>A0ACB9MF43_9MYRT</name>
<protein>
    <submittedName>
        <fullName evidence="1">Uncharacterized protein</fullName>
    </submittedName>
</protein>
<evidence type="ECO:0000313" key="1">
    <source>
        <dbReference type="EMBL" id="KAI4321706.1"/>
    </source>
</evidence>
<gene>
    <name evidence="1" type="ORF">MLD38_035055</name>
</gene>
<dbReference type="EMBL" id="CM042889">
    <property type="protein sequence ID" value="KAI4321706.1"/>
    <property type="molecule type" value="Genomic_DNA"/>
</dbReference>
<keyword evidence="2" id="KW-1185">Reference proteome</keyword>
<dbReference type="Proteomes" id="UP001057402">
    <property type="component" value="Chromosome 10"/>
</dbReference>
<accession>A0ACB9MF43</accession>